<accession>A0A7Y7B6Y6</accession>
<dbReference type="Pfam" id="PF03466">
    <property type="entry name" value="LysR_substrate"/>
    <property type="match status" value="1"/>
</dbReference>
<evidence type="ECO:0000256" key="3">
    <source>
        <dbReference type="ARBA" id="ARBA00023125"/>
    </source>
</evidence>
<dbReference type="Gene3D" id="1.10.10.10">
    <property type="entry name" value="Winged helix-like DNA-binding domain superfamily/Winged helix DNA-binding domain"/>
    <property type="match status" value="1"/>
</dbReference>
<evidence type="ECO:0000313" key="7">
    <source>
        <dbReference type="Proteomes" id="UP000587462"/>
    </source>
</evidence>
<dbReference type="InterPro" id="IPR005119">
    <property type="entry name" value="LysR_subst-bd"/>
</dbReference>
<keyword evidence="3" id="KW-0238">DNA-binding</keyword>
<dbReference type="Gene3D" id="3.40.190.10">
    <property type="entry name" value="Periplasmic binding protein-like II"/>
    <property type="match status" value="2"/>
</dbReference>
<comment type="similarity">
    <text evidence="1">Belongs to the LysR transcriptional regulatory family.</text>
</comment>
<evidence type="ECO:0000313" key="6">
    <source>
        <dbReference type="EMBL" id="NVK80181.1"/>
    </source>
</evidence>
<comment type="caution">
    <text evidence="6">The sequence shown here is derived from an EMBL/GenBank/DDBJ whole genome shotgun (WGS) entry which is preliminary data.</text>
</comment>
<organism evidence="6 7">
    <name type="scientific">Streptomyces morookaense</name>
    <name type="common">Streptoverticillium morookaense</name>
    <dbReference type="NCBI Taxonomy" id="1970"/>
    <lineage>
        <taxon>Bacteria</taxon>
        <taxon>Bacillati</taxon>
        <taxon>Actinomycetota</taxon>
        <taxon>Actinomycetes</taxon>
        <taxon>Kitasatosporales</taxon>
        <taxon>Streptomycetaceae</taxon>
        <taxon>Streptomyces</taxon>
    </lineage>
</organism>
<dbReference type="InterPro" id="IPR036388">
    <property type="entry name" value="WH-like_DNA-bd_sf"/>
</dbReference>
<dbReference type="RefSeq" id="WP_171083843.1">
    <property type="nucleotide sequence ID" value="NZ_BNBU01000004.1"/>
</dbReference>
<dbReference type="GO" id="GO:0000976">
    <property type="term" value="F:transcription cis-regulatory region binding"/>
    <property type="evidence" value="ECO:0007669"/>
    <property type="project" value="TreeGrafter"/>
</dbReference>
<sequence length="290" mass="31404">MEFRWLETFAVAAREGSMSAAATRLGYARSTVTGHVQGLERSLGAKLFDRSKPGHPLTMSGAALLKHAETVLEELSRARAAVAASEDGRVQSLRLGATESVCAYRLPVFLRMLNRLMPELKVEVEAAPVGALREQVAAGRHEVVLINGVREQATSERRDGGTQRRLWEEKVVLIGTPEAARRPRRVLLTAPGCAYREIVEREFLDRLPKVDVLQVGSVEGVKSSALSNLGVGLLPMVAAKPFLAGGQLVELPLRTSHTVVTDAIWNPDACPPAVVGHLQRLQSASVGEDR</sequence>
<dbReference type="Pfam" id="PF00126">
    <property type="entry name" value="HTH_1"/>
    <property type="match status" value="1"/>
</dbReference>
<dbReference type="CDD" id="cd05466">
    <property type="entry name" value="PBP2_LTTR_substrate"/>
    <property type="match status" value="1"/>
</dbReference>
<dbReference type="Proteomes" id="UP000587462">
    <property type="component" value="Unassembled WGS sequence"/>
</dbReference>
<dbReference type="InterPro" id="IPR000847">
    <property type="entry name" value="LysR_HTH_N"/>
</dbReference>
<reference evidence="6 7" key="1">
    <citation type="submission" date="2020-04" db="EMBL/GenBank/DDBJ databases">
        <title>Draft Genome Sequence of Streptomyces morookaense DSM 40503, an 8-azaguanine-producing strain.</title>
        <authorList>
            <person name="Qi J."/>
            <person name="Gao J.-M."/>
        </authorList>
    </citation>
    <scope>NUCLEOTIDE SEQUENCE [LARGE SCALE GENOMIC DNA]</scope>
    <source>
        <strain evidence="6 7">DSM 40503</strain>
    </source>
</reference>
<evidence type="ECO:0000256" key="4">
    <source>
        <dbReference type="ARBA" id="ARBA00023163"/>
    </source>
</evidence>
<gene>
    <name evidence="6" type="ORF">HG542_21310</name>
</gene>
<dbReference type="PROSITE" id="PS50931">
    <property type="entry name" value="HTH_LYSR"/>
    <property type="match status" value="1"/>
</dbReference>
<dbReference type="PANTHER" id="PTHR30126">
    <property type="entry name" value="HTH-TYPE TRANSCRIPTIONAL REGULATOR"/>
    <property type="match status" value="1"/>
</dbReference>
<keyword evidence="4" id="KW-0804">Transcription</keyword>
<evidence type="ECO:0000256" key="1">
    <source>
        <dbReference type="ARBA" id="ARBA00009437"/>
    </source>
</evidence>
<keyword evidence="2" id="KW-0805">Transcription regulation</keyword>
<dbReference type="PANTHER" id="PTHR30126:SF40">
    <property type="entry name" value="HTH-TYPE TRANSCRIPTIONAL REGULATOR GLTR"/>
    <property type="match status" value="1"/>
</dbReference>
<dbReference type="GO" id="GO:0003700">
    <property type="term" value="F:DNA-binding transcription factor activity"/>
    <property type="evidence" value="ECO:0007669"/>
    <property type="project" value="InterPro"/>
</dbReference>
<evidence type="ECO:0000256" key="2">
    <source>
        <dbReference type="ARBA" id="ARBA00023015"/>
    </source>
</evidence>
<feature type="domain" description="HTH lysR-type" evidence="5">
    <location>
        <begin position="1"/>
        <end position="58"/>
    </location>
</feature>
<proteinExistence type="inferred from homology"/>
<name>A0A7Y7B6Y6_STRMO</name>
<evidence type="ECO:0000259" key="5">
    <source>
        <dbReference type="PROSITE" id="PS50931"/>
    </source>
</evidence>
<dbReference type="SUPFAM" id="SSF53850">
    <property type="entry name" value="Periplasmic binding protein-like II"/>
    <property type="match status" value="1"/>
</dbReference>
<dbReference type="SUPFAM" id="SSF46785">
    <property type="entry name" value="Winged helix' DNA-binding domain"/>
    <property type="match status" value="1"/>
</dbReference>
<dbReference type="EMBL" id="JABBXF010000047">
    <property type="protein sequence ID" value="NVK80181.1"/>
    <property type="molecule type" value="Genomic_DNA"/>
</dbReference>
<keyword evidence="7" id="KW-1185">Reference proteome</keyword>
<dbReference type="InterPro" id="IPR036390">
    <property type="entry name" value="WH_DNA-bd_sf"/>
</dbReference>
<protein>
    <submittedName>
        <fullName evidence="6">LysR family transcriptional regulator</fullName>
    </submittedName>
</protein>
<dbReference type="AlphaFoldDB" id="A0A7Y7B6Y6"/>